<feature type="compositionally biased region" description="Low complexity" evidence="1">
    <location>
        <begin position="31"/>
        <end position="71"/>
    </location>
</feature>
<accession>A0A9P5P7B6</accession>
<dbReference type="OrthoDB" id="3042409at2759"/>
<sequence length="286" mass="30368">MKPRGVRPKMKKMILTGFVACMSLLGLSSAAPVSRSSRSAETTPTSLPASASASPSPNSSSTASSNSSPCSRRAGSTEHQGTSSANSNSGTPPVPPPRPSSFSLGLGQIDYAAAGIARRVSRIFHRRMSAQSTQTAQMQMHLEEESEVAEKDKGLPLVPVIESELPTSDFDSGDGDEREVLLVRDGEPDVPTVALVEDKDVGAQGSRDQDEAEIQETTGTGALVSPDIRACRGGVSDMFVFRSELLFGADVSRSRDISVLTLVATEYRIYGSLFLSRISRLTRSES</sequence>
<feature type="region of interest" description="Disordered" evidence="1">
    <location>
        <begin position="31"/>
        <end position="103"/>
    </location>
</feature>
<dbReference type="AlphaFoldDB" id="A0A9P5P7B6"/>
<feature type="chain" id="PRO_5040402490" evidence="2">
    <location>
        <begin position="31"/>
        <end position="286"/>
    </location>
</feature>
<keyword evidence="4" id="KW-1185">Reference proteome</keyword>
<feature type="signal peptide" evidence="2">
    <location>
        <begin position="1"/>
        <end position="30"/>
    </location>
</feature>
<keyword evidence="2" id="KW-0732">Signal</keyword>
<reference evidence="3" key="1">
    <citation type="submission" date="2020-11" db="EMBL/GenBank/DDBJ databases">
        <authorList>
            <consortium name="DOE Joint Genome Institute"/>
            <person name="Ahrendt S."/>
            <person name="Riley R."/>
            <person name="Andreopoulos W."/>
            <person name="Labutti K."/>
            <person name="Pangilinan J."/>
            <person name="Ruiz-Duenas F.J."/>
            <person name="Barrasa J.M."/>
            <person name="Sanchez-Garcia M."/>
            <person name="Camarero S."/>
            <person name="Miyauchi S."/>
            <person name="Serrano A."/>
            <person name="Linde D."/>
            <person name="Babiker R."/>
            <person name="Drula E."/>
            <person name="Ayuso-Fernandez I."/>
            <person name="Pacheco R."/>
            <person name="Padilla G."/>
            <person name="Ferreira P."/>
            <person name="Barriuso J."/>
            <person name="Kellner H."/>
            <person name="Castanera R."/>
            <person name="Alfaro M."/>
            <person name="Ramirez L."/>
            <person name="Pisabarro A.G."/>
            <person name="Kuo A."/>
            <person name="Tritt A."/>
            <person name="Lipzen A."/>
            <person name="He G."/>
            <person name="Yan M."/>
            <person name="Ng V."/>
            <person name="Cullen D."/>
            <person name="Martin F."/>
            <person name="Rosso M.-N."/>
            <person name="Henrissat B."/>
            <person name="Hibbett D."/>
            <person name="Martinez A.T."/>
            <person name="Grigoriev I.V."/>
        </authorList>
    </citation>
    <scope>NUCLEOTIDE SEQUENCE</scope>
    <source>
        <strain evidence="3">AH 40177</strain>
    </source>
</reference>
<protein>
    <submittedName>
        <fullName evidence="3">Uncharacterized protein</fullName>
    </submittedName>
</protein>
<proteinExistence type="predicted"/>
<feature type="compositionally biased region" description="Polar residues" evidence="1">
    <location>
        <begin position="77"/>
        <end position="86"/>
    </location>
</feature>
<evidence type="ECO:0000256" key="1">
    <source>
        <dbReference type="SAM" id="MobiDB-lite"/>
    </source>
</evidence>
<dbReference type="EMBL" id="JADNRY010000584">
    <property type="protein sequence ID" value="KAF9038411.1"/>
    <property type="molecule type" value="Genomic_DNA"/>
</dbReference>
<evidence type="ECO:0000256" key="2">
    <source>
        <dbReference type="SAM" id="SignalP"/>
    </source>
</evidence>
<evidence type="ECO:0000313" key="4">
    <source>
        <dbReference type="Proteomes" id="UP000772434"/>
    </source>
</evidence>
<organism evidence="3 4">
    <name type="scientific">Rhodocollybia butyracea</name>
    <dbReference type="NCBI Taxonomy" id="206335"/>
    <lineage>
        <taxon>Eukaryota</taxon>
        <taxon>Fungi</taxon>
        <taxon>Dikarya</taxon>
        <taxon>Basidiomycota</taxon>
        <taxon>Agaricomycotina</taxon>
        <taxon>Agaricomycetes</taxon>
        <taxon>Agaricomycetidae</taxon>
        <taxon>Agaricales</taxon>
        <taxon>Marasmiineae</taxon>
        <taxon>Omphalotaceae</taxon>
        <taxon>Rhodocollybia</taxon>
    </lineage>
</organism>
<comment type="caution">
    <text evidence="3">The sequence shown here is derived from an EMBL/GenBank/DDBJ whole genome shotgun (WGS) entry which is preliminary data.</text>
</comment>
<dbReference type="Proteomes" id="UP000772434">
    <property type="component" value="Unassembled WGS sequence"/>
</dbReference>
<evidence type="ECO:0000313" key="3">
    <source>
        <dbReference type="EMBL" id="KAF9038411.1"/>
    </source>
</evidence>
<gene>
    <name evidence="3" type="ORF">BDP27DRAFT_1435423</name>
</gene>
<name>A0A9P5P7B6_9AGAR</name>